<evidence type="ECO:0000313" key="2">
    <source>
        <dbReference type="Proteomes" id="UP000324222"/>
    </source>
</evidence>
<evidence type="ECO:0000313" key="1">
    <source>
        <dbReference type="EMBL" id="MPC90260.1"/>
    </source>
</evidence>
<keyword evidence="2" id="KW-1185">Reference proteome</keyword>
<dbReference type="EMBL" id="VSRR010083797">
    <property type="protein sequence ID" value="MPC90260.1"/>
    <property type="molecule type" value="Genomic_DNA"/>
</dbReference>
<accession>A0A5B7J0F1</accession>
<sequence>MAGHLNGSLNTDNLARKFCVDRHLARKFEEKLGSVSGVWVAGKWLKMRNEQRGGEEKVSIGCEVWQWWGRREEARVL</sequence>
<dbReference type="AlphaFoldDB" id="A0A5B7J0F1"/>
<proteinExistence type="predicted"/>
<name>A0A5B7J0F1_PORTR</name>
<reference evidence="1 2" key="1">
    <citation type="submission" date="2019-05" db="EMBL/GenBank/DDBJ databases">
        <title>Another draft genome of Portunus trituberculatus and its Hox gene families provides insights of decapod evolution.</title>
        <authorList>
            <person name="Jeong J.-H."/>
            <person name="Song I."/>
            <person name="Kim S."/>
            <person name="Choi T."/>
            <person name="Kim D."/>
            <person name="Ryu S."/>
            <person name="Kim W."/>
        </authorList>
    </citation>
    <scope>NUCLEOTIDE SEQUENCE [LARGE SCALE GENOMIC DNA]</scope>
    <source>
        <tissue evidence="1">Muscle</tissue>
    </source>
</reference>
<dbReference type="Proteomes" id="UP000324222">
    <property type="component" value="Unassembled WGS sequence"/>
</dbReference>
<gene>
    <name evidence="1" type="ORF">E2C01_085236</name>
</gene>
<organism evidence="1 2">
    <name type="scientific">Portunus trituberculatus</name>
    <name type="common">Swimming crab</name>
    <name type="synonym">Neptunus trituberculatus</name>
    <dbReference type="NCBI Taxonomy" id="210409"/>
    <lineage>
        <taxon>Eukaryota</taxon>
        <taxon>Metazoa</taxon>
        <taxon>Ecdysozoa</taxon>
        <taxon>Arthropoda</taxon>
        <taxon>Crustacea</taxon>
        <taxon>Multicrustacea</taxon>
        <taxon>Malacostraca</taxon>
        <taxon>Eumalacostraca</taxon>
        <taxon>Eucarida</taxon>
        <taxon>Decapoda</taxon>
        <taxon>Pleocyemata</taxon>
        <taxon>Brachyura</taxon>
        <taxon>Eubrachyura</taxon>
        <taxon>Portunoidea</taxon>
        <taxon>Portunidae</taxon>
        <taxon>Portuninae</taxon>
        <taxon>Portunus</taxon>
    </lineage>
</organism>
<comment type="caution">
    <text evidence="1">The sequence shown here is derived from an EMBL/GenBank/DDBJ whole genome shotgun (WGS) entry which is preliminary data.</text>
</comment>
<protein>
    <submittedName>
        <fullName evidence="1">Uncharacterized protein</fullName>
    </submittedName>
</protein>